<evidence type="ECO:0000313" key="5">
    <source>
        <dbReference type="Proteomes" id="UP000001194"/>
    </source>
</evidence>
<dbReference type="CDD" id="cd09917">
    <property type="entry name" value="F-box_SF"/>
    <property type="match status" value="1"/>
</dbReference>
<reference evidence="4 5" key="1">
    <citation type="journal article" date="2008" name="Nature">
        <title>The genome of Laccaria bicolor provides insights into mycorrhizal symbiosis.</title>
        <authorList>
            <person name="Martin F."/>
            <person name="Aerts A."/>
            <person name="Ahren D."/>
            <person name="Brun A."/>
            <person name="Danchin E.G.J."/>
            <person name="Duchaussoy F."/>
            <person name="Gibon J."/>
            <person name="Kohler A."/>
            <person name="Lindquist E."/>
            <person name="Pereda V."/>
            <person name="Salamov A."/>
            <person name="Shapiro H.J."/>
            <person name="Wuyts J."/>
            <person name="Blaudez D."/>
            <person name="Buee M."/>
            <person name="Brokstein P."/>
            <person name="Canbaeck B."/>
            <person name="Cohen D."/>
            <person name="Courty P.E."/>
            <person name="Coutinho P.M."/>
            <person name="Delaruelle C."/>
            <person name="Detter J.C."/>
            <person name="Deveau A."/>
            <person name="DiFazio S."/>
            <person name="Duplessis S."/>
            <person name="Fraissinet-Tachet L."/>
            <person name="Lucic E."/>
            <person name="Frey-Klett P."/>
            <person name="Fourrey C."/>
            <person name="Feussner I."/>
            <person name="Gay G."/>
            <person name="Grimwood J."/>
            <person name="Hoegger P.J."/>
            <person name="Jain P."/>
            <person name="Kilaru S."/>
            <person name="Labbe J."/>
            <person name="Lin Y.C."/>
            <person name="Legue V."/>
            <person name="Le Tacon F."/>
            <person name="Marmeisse R."/>
            <person name="Melayah D."/>
            <person name="Montanini B."/>
            <person name="Muratet M."/>
            <person name="Nehls U."/>
            <person name="Niculita-Hirzel H."/>
            <person name="Oudot-Le Secq M.P."/>
            <person name="Peter M."/>
            <person name="Quesneville H."/>
            <person name="Rajashekar B."/>
            <person name="Reich M."/>
            <person name="Rouhier N."/>
            <person name="Schmutz J."/>
            <person name="Yin T."/>
            <person name="Chalot M."/>
            <person name="Henrissat B."/>
            <person name="Kuees U."/>
            <person name="Lucas S."/>
            <person name="Van de Peer Y."/>
            <person name="Podila G.K."/>
            <person name="Polle A."/>
            <person name="Pukkila P.J."/>
            <person name="Richardson P.M."/>
            <person name="Rouze P."/>
            <person name="Sanders I.R."/>
            <person name="Stajich J.E."/>
            <person name="Tunlid A."/>
            <person name="Tuskan G."/>
            <person name="Grigoriev I.V."/>
        </authorList>
    </citation>
    <scope>NUCLEOTIDE SEQUENCE [LARGE SCALE GENOMIC DNA]</scope>
    <source>
        <strain evidence="5">S238N-H82 / ATCC MYA-4686</strain>
    </source>
</reference>
<evidence type="ECO:0000259" key="3">
    <source>
        <dbReference type="PROSITE" id="PS50181"/>
    </source>
</evidence>
<keyword evidence="1" id="KW-0175">Coiled coil</keyword>
<evidence type="ECO:0000313" key="4">
    <source>
        <dbReference type="EMBL" id="EDR11230.1"/>
    </source>
</evidence>
<dbReference type="SUPFAM" id="SSF81383">
    <property type="entry name" value="F-box domain"/>
    <property type="match status" value="1"/>
</dbReference>
<proteinExistence type="predicted"/>
<feature type="compositionally biased region" description="Polar residues" evidence="2">
    <location>
        <begin position="14"/>
        <end position="33"/>
    </location>
</feature>
<accession>B0D372</accession>
<dbReference type="Pfam" id="PF00646">
    <property type="entry name" value="F-box"/>
    <property type="match status" value="1"/>
</dbReference>
<dbReference type="AlphaFoldDB" id="B0D372"/>
<dbReference type="GeneID" id="6073707"/>
<sequence>MSERRSKRLKAQSRIVNTGEVSDNDSDQWSASEDQPRKKISANPRKRKLDNGKSSKSMAEAFRKVRGKRGALKHLTEAPLDVLFEIFGKLNPIDLLYLARTTKALRNILMRTSARFIWKQALANIKGLPDCPTDLNEPQYTNLVFGKNCYFCQRTSVPVTTVWTARLKSCSRCLNEHFTEYLPDLSIPIQIIYLIPDVTITRSAGRGRVRSVSLRYSALGKLWEEEYGAEDVVGKKLWAITKRAEYTPLNQHARLCEVWQSDLEREREQEAERARTERKEIALEKLKELGWAEEIQKISIDYYLSRSFDQHLAVAQNQKKGLTDETWLSIRRPIISFLEETKSQRLEAERKAERKRIALDKLRAMGWGEEMDKLRSYELSDRLRVIENHEGVLTDEVWDNIKVPIVAFLESAKASRLANERREMLQRRRSIVTDIHKTFLSSSPVNAIIAPLEYVIEHEEFRRIIHDTPISEWLTPASFTDAATKFPQISLQWEKEMQQNLIAMLNRSPVFDKENHDESDLNLAASVFRCSSCGCGILHYPRILMHRCGFKNISFRPEASKIAIEVLKLCGYDPMTTKILDVPEGRIIVECKTCSSRHQGGAMMTFLAAIKHGVPEVPRYSYYSSTSATGSNCTKGGKMDLRLPDNETCCKARERMAEENARSRAKEDYFGLTCAHCKNPGNSVSLEDHVKLRHNKTEVVSEDIIPLLDLDHIWDIYWLWLPPPPSS</sequence>
<gene>
    <name evidence="4" type="ORF">LACBIDRAFT_315794</name>
</gene>
<dbReference type="InterPro" id="IPR036047">
    <property type="entry name" value="F-box-like_dom_sf"/>
</dbReference>
<feature type="coiled-coil region" evidence="1">
    <location>
        <begin position="338"/>
        <end position="365"/>
    </location>
</feature>
<feature type="compositionally biased region" description="Basic residues" evidence="2">
    <location>
        <begin position="38"/>
        <end position="48"/>
    </location>
</feature>
<dbReference type="PROSITE" id="PS50181">
    <property type="entry name" value="FBOX"/>
    <property type="match status" value="1"/>
</dbReference>
<dbReference type="RefSeq" id="XP_001878531.1">
    <property type="nucleotide sequence ID" value="XM_001878496.1"/>
</dbReference>
<evidence type="ECO:0000256" key="1">
    <source>
        <dbReference type="SAM" id="Coils"/>
    </source>
</evidence>
<dbReference type="Proteomes" id="UP000001194">
    <property type="component" value="Unassembled WGS sequence"/>
</dbReference>
<dbReference type="HOGENOM" id="CLU_010790_2_1_1"/>
<dbReference type="EMBL" id="DS547096">
    <property type="protein sequence ID" value="EDR11230.1"/>
    <property type="molecule type" value="Genomic_DNA"/>
</dbReference>
<feature type="compositionally biased region" description="Basic residues" evidence="2">
    <location>
        <begin position="1"/>
        <end position="11"/>
    </location>
</feature>
<dbReference type="InterPro" id="IPR001810">
    <property type="entry name" value="F-box_dom"/>
</dbReference>
<protein>
    <submittedName>
        <fullName evidence="4">Predicted protein</fullName>
    </submittedName>
</protein>
<dbReference type="KEGG" id="lbc:LACBIDRAFT_315794"/>
<dbReference type="OrthoDB" id="2322499at2759"/>
<name>B0D372_LACBS</name>
<evidence type="ECO:0000256" key="2">
    <source>
        <dbReference type="SAM" id="MobiDB-lite"/>
    </source>
</evidence>
<dbReference type="InParanoid" id="B0D372"/>
<feature type="domain" description="F-box" evidence="3">
    <location>
        <begin position="72"/>
        <end position="121"/>
    </location>
</feature>
<feature type="region of interest" description="Disordered" evidence="2">
    <location>
        <begin position="1"/>
        <end position="58"/>
    </location>
</feature>
<keyword evidence="5" id="KW-1185">Reference proteome</keyword>
<organism evidence="5">
    <name type="scientific">Laccaria bicolor (strain S238N-H82 / ATCC MYA-4686)</name>
    <name type="common">Bicoloured deceiver</name>
    <name type="synonym">Laccaria laccata var. bicolor</name>
    <dbReference type="NCBI Taxonomy" id="486041"/>
    <lineage>
        <taxon>Eukaryota</taxon>
        <taxon>Fungi</taxon>
        <taxon>Dikarya</taxon>
        <taxon>Basidiomycota</taxon>
        <taxon>Agaricomycotina</taxon>
        <taxon>Agaricomycetes</taxon>
        <taxon>Agaricomycetidae</taxon>
        <taxon>Agaricales</taxon>
        <taxon>Agaricineae</taxon>
        <taxon>Hydnangiaceae</taxon>
        <taxon>Laccaria</taxon>
    </lineage>
</organism>